<accession>A0A0F9VCE4</accession>
<protein>
    <recommendedName>
        <fullName evidence="1">Calcineurin-like phosphoesterase domain-containing protein</fullName>
    </recommendedName>
</protein>
<dbReference type="InterPro" id="IPR029052">
    <property type="entry name" value="Metallo-depent_PP-like"/>
</dbReference>
<name>A0A0F9VCE4_9ZZZZ</name>
<dbReference type="Gene3D" id="3.60.21.10">
    <property type="match status" value="1"/>
</dbReference>
<comment type="caution">
    <text evidence="2">The sequence shown here is derived from an EMBL/GenBank/DDBJ whole genome shotgun (WGS) entry which is preliminary data.</text>
</comment>
<dbReference type="EMBL" id="LAZR01000387">
    <property type="protein sequence ID" value="KKN71241.1"/>
    <property type="molecule type" value="Genomic_DNA"/>
</dbReference>
<organism evidence="2">
    <name type="scientific">marine sediment metagenome</name>
    <dbReference type="NCBI Taxonomy" id="412755"/>
    <lineage>
        <taxon>unclassified sequences</taxon>
        <taxon>metagenomes</taxon>
        <taxon>ecological metagenomes</taxon>
    </lineage>
</organism>
<gene>
    <name evidence="2" type="ORF">LCGC14_0422840</name>
</gene>
<evidence type="ECO:0000259" key="1">
    <source>
        <dbReference type="Pfam" id="PF00149"/>
    </source>
</evidence>
<feature type="domain" description="Calcineurin-like phosphoesterase" evidence="1">
    <location>
        <begin position="3"/>
        <end position="134"/>
    </location>
</feature>
<sequence length="235" mass="26593">MSRVLIIPDLHEPSTRPGALQFCKAIKKEHKCDTIIFIGDVTDWHSISFHAHHPEMPGPKDEFKLASKCLKRWHRAFPKARICLGNHDRRIVRLAESVNIPKQFIRGYGETWKTPGWTWGHEFIIDGVLYSHGEGAGTSMYPAYNKMKKMGMSCVLGHFHAAGGIKWLVNPLRRMFGMDVGSLINDKSMAFAYGKFATIRSVLSAAVVIDGIPQHIIMCCGKGEKYHDSKFRSRK</sequence>
<dbReference type="Pfam" id="PF00149">
    <property type="entry name" value="Metallophos"/>
    <property type="match status" value="1"/>
</dbReference>
<evidence type="ECO:0000313" key="2">
    <source>
        <dbReference type="EMBL" id="KKN71241.1"/>
    </source>
</evidence>
<reference evidence="2" key="1">
    <citation type="journal article" date="2015" name="Nature">
        <title>Complex archaea that bridge the gap between prokaryotes and eukaryotes.</title>
        <authorList>
            <person name="Spang A."/>
            <person name="Saw J.H."/>
            <person name="Jorgensen S.L."/>
            <person name="Zaremba-Niedzwiedzka K."/>
            <person name="Martijn J."/>
            <person name="Lind A.E."/>
            <person name="van Eijk R."/>
            <person name="Schleper C."/>
            <person name="Guy L."/>
            <person name="Ettema T.J."/>
        </authorList>
    </citation>
    <scope>NUCLEOTIDE SEQUENCE</scope>
</reference>
<dbReference type="AlphaFoldDB" id="A0A0F9VCE4"/>
<dbReference type="InterPro" id="IPR004843">
    <property type="entry name" value="Calcineurin-like_PHP"/>
</dbReference>
<proteinExistence type="predicted"/>
<dbReference type="GO" id="GO:0016787">
    <property type="term" value="F:hydrolase activity"/>
    <property type="evidence" value="ECO:0007669"/>
    <property type="project" value="InterPro"/>
</dbReference>
<dbReference type="SUPFAM" id="SSF56300">
    <property type="entry name" value="Metallo-dependent phosphatases"/>
    <property type="match status" value="1"/>
</dbReference>